<accession>A0A1X6WQE6</accession>
<dbReference type="RefSeq" id="WP_179203856.1">
    <property type="nucleotide sequence ID" value="NZ_FWFD01000015.1"/>
</dbReference>
<dbReference type="PROSITE" id="PS51733">
    <property type="entry name" value="BPL_LPL_CATALYTIC"/>
    <property type="match status" value="1"/>
</dbReference>
<dbReference type="InterPro" id="IPR045864">
    <property type="entry name" value="aa-tRNA-synth_II/BPL/LPL"/>
</dbReference>
<feature type="domain" description="BPL/LPL catalytic" evidence="1">
    <location>
        <begin position="35"/>
        <end position="243"/>
    </location>
</feature>
<evidence type="ECO:0000313" key="2">
    <source>
        <dbReference type="EMBL" id="SLM86499.1"/>
    </source>
</evidence>
<keyword evidence="3" id="KW-1185">Reference proteome</keyword>
<protein>
    <submittedName>
        <fullName evidence="2">Lipoate-protein ligase A</fullName>
    </submittedName>
</protein>
<dbReference type="Pfam" id="PF21948">
    <property type="entry name" value="LplA-B_cat"/>
    <property type="match status" value="1"/>
</dbReference>
<dbReference type="Gene3D" id="3.30.930.10">
    <property type="entry name" value="Bira Bifunctional Protein, Domain 2"/>
    <property type="match status" value="1"/>
</dbReference>
<gene>
    <name evidence="2" type="ORF">FM121_10430</name>
</gene>
<dbReference type="InterPro" id="IPR050664">
    <property type="entry name" value="Octanoyltrans_LipM/LipL"/>
</dbReference>
<keyword evidence="2" id="KW-0436">Ligase</keyword>
<dbReference type="SUPFAM" id="SSF55681">
    <property type="entry name" value="Class II aaRS and biotin synthetases"/>
    <property type="match status" value="1"/>
</dbReference>
<dbReference type="GO" id="GO:0009249">
    <property type="term" value="P:protein lipoylation"/>
    <property type="evidence" value="ECO:0007669"/>
    <property type="project" value="UniProtKB-ARBA"/>
</dbReference>
<organism evidence="2 3">
    <name type="scientific">Vagococcus fluvialis bH819</name>
    <dbReference type="NCBI Taxonomy" id="1255619"/>
    <lineage>
        <taxon>Bacteria</taxon>
        <taxon>Bacillati</taxon>
        <taxon>Bacillota</taxon>
        <taxon>Bacilli</taxon>
        <taxon>Lactobacillales</taxon>
        <taxon>Enterococcaceae</taxon>
        <taxon>Vagococcus</taxon>
    </lineage>
</organism>
<dbReference type="GO" id="GO:0140096">
    <property type="term" value="F:catalytic activity, acting on a protein"/>
    <property type="evidence" value="ECO:0007669"/>
    <property type="project" value="UniProtKB-ARBA"/>
</dbReference>
<dbReference type="EMBL" id="FWFD01000015">
    <property type="protein sequence ID" value="SLM86499.1"/>
    <property type="molecule type" value="Genomic_DNA"/>
</dbReference>
<reference evidence="3" key="1">
    <citation type="submission" date="2017-02" db="EMBL/GenBank/DDBJ databases">
        <authorList>
            <person name="Dridi B."/>
        </authorList>
    </citation>
    <scope>NUCLEOTIDE SEQUENCE [LARGE SCALE GENOMIC DNA]</scope>
    <source>
        <strain evidence="3">bH819</strain>
    </source>
</reference>
<sequence length="282" mass="32079">MITKEAILLDQKILSHNKSLLPFIYTDLLAEYAGDNKIICFHFWSMTNQVILGMKDTRVTFLAEGVQSIRENAYQVVVRNSGGLAVVADQGILNFSIVLPQPDSKYNFSIDQGYELMKHIIEEALADFDISIDAFEVSDSYCPGDFDLSIHGKKFAGISQRRIKNGIGIMIYLSVCGNQAKRGEIVREFYQKSLGNQFGTEGFPPVNPNSMSNLSELLKTDFTVEQIKERINDVLTAQYHFSDDNEVLLQTFLNSDDFSVKFEKQNERMKQRNQVIDWSEDN</sequence>
<dbReference type="InterPro" id="IPR004143">
    <property type="entry name" value="BPL_LPL_catalytic"/>
</dbReference>
<evidence type="ECO:0000259" key="1">
    <source>
        <dbReference type="PROSITE" id="PS51733"/>
    </source>
</evidence>
<proteinExistence type="predicted"/>
<dbReference type="GO" id="GO:0016874">
    <property type="term" value="F:ligase activity"/>
    <property type="evidence" value="ECO:0007669"/>
    <property type="project" value="UniProtKB-KW"/>
</dbReference>
<dbReference type="GO" id="GO:0016740">
    <property type="term" value="F:transferase activity"/>
    <property type="evidence" value="ECO:0007669"/>
    <property type="project" value="UniProtKB-ARBA"/>
</dbReference>
<name>A0A1X6WQE6_9ENTE</name>
<dbReference type="CDD" id="cd16443">
    <property type="entry name" value="LplA"/>
    <property type="match status" value="1"/>
</dbReference>
<evidence type="ECO:0000313" key="3">
    <source>
        <dbReference type="Proteomes" id="UP000195918"/>
    </source>
</evidence>
<dbReference type="PANTHER" id="PTHR43679">
    <property type="entry name" value="OCTANOYLTRANSFERASE LIPM-RELATED"/>
    <property type="match status" value="1"/>
</dbReference>
<dbReference type="Proteomes" id="UP000195918">
    <property type="component" value="Unassembled WGS sequence"/>
</dbReference>
<dbReference type="AlphaFoldDB" id="A0A1X6WQE6"/>
<dbReference type="PANTHER" id="PTHR43679:SF2">
    <property type="entry name" value="OCTANOYL-[GCVH]:PROTEIN N-OCTANOYLTRANSFERASE"/>
    <property type="match status" value="1"/>
</dbReference>